<dbReference type="PANTHER" id="PTHR30273:SF2">
    <property type="entry name" value="PROTEIN FECR"/>
    <property type="match status" value="1"/>
</dbReference>
<accession>A0AAP2GJV2</accession>
<dbReference type="AlphaFoldDB" id="A0AAP2GJV2"/>
<proteinExistence type="predicted"/>
<dbReference type="InterPro" id="IPR032508">
    <property type="entry name" value="FecR_C"/>
</dbReference>
<dbReference type="PANTHER" id="PTHR30273">
    <property type="entry name" value="PERIPLASMIC SIGNAL SENSOR AND SIGMA FACTOR ACTIVATOR FECR-RELATED"/>
    <property type="match status" value="1"/>
</dbReference>
<dbReference type="Pfam" id="PF04773">
    <property type="entry name" value="FecR"/>
    <property type="match status" value="1"/>
</dbReference>
<dbReference type="PIRSF" id="PIRSF018266">
    <property type="entry name" value="FecR"/>
    <property type="match status" value="1"/>
</dbReference>
<feature type="domain" description="Protein FecR C-terminal" evidence="3">
    <location>
        <begin position="262"/>
        <end position="329"/>
    </location>
</feature>
<feature type="transmembrane region" description="Helical" evidence="1">
    <location>
        <begin position="69"/>
        <end position="91"/>
    </location>
</feature>
<evidence type="ECO:0000259" key="2">
    <source>
        <dbReference type="Pfam" id="PF04773"/>
    </source>
</evidence>
<organism evidence="4 5">
    <name type="scientific">Chryseosolibacter histidini</name>
    <dbReference type="NCBI Taxonomy" id="2782349"/>
    <lineage>
        <taxon>Bacteria</taxon>
        <taxon>Pseudomonadati</taxon>
        <taxon>Bacteroidota</taxon>
        <taxon>Cytophagia</taxon>
        <taxon>Cytophagales</taxon>
        <taxon>Chryseotaleaceae</taxon>
        <taxon>Chryseosolibacter</taxon>
    </lineage>
</organism>
<dbReference type="InterPro" id="IPR006860">
    <property type="entry name" value="FecR"/>
</dbReference>
<keyword evidence="1" id="KW-0472">Membrane</keyword>
<reference evidence="4 5" key="1">
    <citation type="submission" date="2021-05" db="EMBL/GenBank/DDBJ databases">
        <title>A Polyphasic approach of four new species of the genus Ohtaekwangia: Ohtaekwangia histidinii sp. nov., Ohtaekwangia cretensis sp. nov., Ohtaekwangia indiensis sp. nov., Ohtaekwangia reichenbachii sp. nov. from diverse environment.</title>
        <authorList>
            <person name="Octaviana S."/>
        </authorList>
    </citation>
    <scope>NUCLEOTIDE SEQUENCE [LARGE SCALE GENOMIC DNA]</scope>
    <source>
        <strain evidence="4 5">PWU4</strain>
    </source>
</reference>
<dbReference type="InterPro" id="IPR012373">
    <property type="entry name" value="Ferrdict_sens_TM"/>
</dbReference>
<dbReference type="Gene3D" id="2.60.120.1440">
    <property type="match status" value="1"/>
</dbReference>
<dbReference type="EMBL" id="JAHESF010000014">
    <property type="protein sequence ID" value="MBT1698394.1"/>
    <property type="molecule type" value="Genomic_DNA"/>
</dbReference>
<sequence length="335" mass="37294">MEQKDFNRVLKKYRQGQASPEEVKMIDAWFDAMNRQPDTLLSEEKEEALEKRYWSSVAPHIRKSGGRNVFLWTATGIAASVTIALMAFIYWQNSKTGAAERSVASKADAALEWTAIANAKNTAQRFRLQDGSSVLLEPQSVIKLSPFFNRSGREVRLEGAAFFEVAHNEQQPFIVYAHKVTAKVLGTSFGVRAFKEDADVTVAVRTGRVSVSAERENSIDQKASLILTPNQEVVYNKRDEKILQKLVETPVPVLPAAEIKRMRFKGAPAKVIFEAIEKAYGVDIEFDEMLFSSCTLTTSISEGGLYNRLDIITSAIGAKYELKENRIVISGAGCD</sequence>
<dbReference type="GO" id="GO:0016989">
    <property type="term" value="F:sigma factor antagonist activity"/>
    <property type="evidence" value="ECO:0007669"/>
    <property type="project" value="TreeGrafter"/>
</dbReference>
<protein>
    <submittedName>
        <fullName evidence="4">FecR domain-containing protein</fullName>
    </submittedName>
</protein>
<dbReference type="Gene3D" id="3.55.50.30">
    <property type="match status" value="1"/>
</dbReference>
<dbReference type="Pfam" id="PF16344">
    <property type="entry name" value="FecR_C"/>
    <property type="match status" value="1"/>
</dbReference>
<evidence type="ECO:0000259" key="3">
    <source>
        <dbReference type="Pfam" id="PF16344"/>
    </source>
</evidence>
<keyword evidence="5" id="KW-1185">Reference proteome</keyword>
<comment type="caution">
    <text evidence="4">The sequence shown here is derived from an EMBL/GenBank/DDBJ whole genome shotgun (WGS) entry which is preliminary data.</text>
</comment>
<dbReference type="RefSeq" id="WP_254164502.1">
    <property type="nucleotide sequence ID" value="NZ_JAHESF010000014.1"/>
</dbReference>
<dbReference type="Proteomes" id="UP001319200">
    <property type="component" value="Unassembled WGS sequence"/>
</dbReference>
<evidence type="ECO:0000313" key="5">
    <source>
        <dbReference type="Proteomes" id="UP001319200"/>
    </source>
</evidence>
<evidence type="ECO:0000256" key="1">
    <source>
        <dbReference type="SAM" id="Phobius"/>
    </source>
</evidence>
<gene>
    <name evidence="4" type="ORF">KK083_16005</name>
</gene>
<evidence type="ECO:0000313" key="4">
    <source>
        <dbReference type="EMBL" id="MBT1698394.1"/>
    </source>
</evidence>
<keyword evidence="1" id="KW-1133">Transmembrane helix</keyword>
<feature type="domain" description="FecR protein" evidence="2">
    <location>
        <begin position="119"/>
        <end position="209"/>
    </location>
</feature>
<name>A0AAP2GJV2_9BACT</name>
<keyword evidence="1" id="KW-0812">Transmembrane</keyword>